<comment type="caution">
    <text evidence="2">The sequence shown here is derived from an EMBL/GenBank/DDBJ whole genome shotgun (WGS) entry which is preliminary data.</text>
</comment>
<sequence>MSHSLTAIVSHGEIDRTPKETYGQGKVVLRVGCRYVEEHTLGGESLILTRIGATGLIKALTEDYLSKRKDGGSITWVCNHSRNTQLALLRGYIDFGLTYERDQEALAASEGWSHTAGCVFHDHFIVVGPISDPAGIAGTRSLTEAFSRIATTQSQFHCRVDASATMWKERSIWSATGYEPWNDKSAISWYKTSVLSPAEALKRSDAAGAYCLADRSTLLHQTRLGTISNSTVFFEPTSTQDQLMNSCYALYSPTAPNPIKREADRFFQYLVSPCGQRLISRYGAAETGLPLFASVDEGYAKERLVGGRPMGGRWVSNSSTIRPRL</sequence>
<dbReference type="STRING" id="41688.A0A2N3MZ75"/>
<evidence type="ECO:0000259" key="1">
    <source>
        <dbReference type="Pfam" id="PF12849"/>
    </source>
</evidence>
<evidence type="ECO:0000313" key="3">
    <source>
        <dbReference type="Proteomes" id="UP000233524"/>
    </source>
</evidence>
<dbReference type="PANTHER" id="PTHR37945">
    <property type="entry name" value="EXTRACELLULAR TUNGSTATE BINDING PROTEIN"/>
    <property type="match status" value="1"/>
</dbReference>
<dbReference type="InterPro" id="IPR052738">
    <property type="entry name" value="ABC-Tungstate_binding"/>
</dbReference>
<evidence type="ECO:0000313" key="2">
    <source>
        <dbReference type="EMBL" id="PKS05483.1"/>
    </source>
</evidence>
<feature type="domain" description="PBP" evidence="1">
    <location>
        <begin position="58"/>
        <end position="272"/>
    </location>
</feature>
<dbReference type="EMBL" id="NLAX01001623">
    <property type="protein sequence ID" value="PKS05483.1"/>
    <property type="molecule type" value="Genomic_DNA"/>
</dbReference>
<name>A0A2N3MZ75_9PEZI</name>
<dbReference type="OrthoDB" id="10260248at2759"/>
<accession>A0A2N3MZ75</accession>
<dbReference type="VEuPathDB" id="FungiDB:jhhlp_008861"/>
<dbReference type="AlphaFoldDB" id="A0A2N3MZ75"/>
<keyword evidence="3" id="KW-1185">Reference proteome</keyword>
<dbReference type="Proteomes" id="UP000233524">
    <property type="component" value="Unassembled WGS sequence"/>
</dbReference>
<gene>
    <name evidence="2" type="ORF">jhhlp_008861</name>
</gene>
<dbReference type="SUPFAM" id="SSF53850">
    <property type="entry name" value="Periplasmic binding protein-like II"/>
    <property type="match status" value="1"/>
</dbReference>
<dbReference type="InParanoid" id="A0A2N3MZ75"/>
<dbReference type="Pfam" id="PF12849">
    <property type="entry name" value="PBP_like_2"/>
    <property type="match status" value="1"/>
</dbReference>
<dbReference type="InterPro" id="IPR024370">
    <property type="entry name" value="PBP_domain"/>
</dbReference>
<protein>
    <recommendedName>
        <fullName evidence="1">PBP domain-containing protein</fullName>
    </recommendedName>
</protein>
<proteinExistence type="predicted"/>
<organism evidence="2 3">
    <name type="scientific">Lomentospora prolificans</name>
    <dbReference type="NCBI Taxonomy" id="41688"/>
    <lineage>
        <taxon>Eukaryota</taxon>
        <taxon>Fungi</taxon>
        <taxon>Dikarya</taxon>
        <taxon>Ascomycota</taxon>
        <taxon>Pezizomycotina</taxon>
        <taxon>Sordariomycetes</taxon>
        <taxon>Hypocreomycetidae</taxon>
        <taxon>Microascales</taxon>
        <taxon>Microascaceae</taxon>
        <taxon>Lomentospora</taxon>
    </lineage>
</organism>
<dbReference type="Gene3D" id="3.40.190.10">
    <property type="entry name" value="Periplasmic binding protein-like II"/>
    <property type="match status" value="2"/>
</dbReference>
<reference evidence="2 3" key="1">
    <citation type="journal article" date="2017" name="G3 (Bethesda)">
        <title>First Draft Genome Sequence of the Pathogenic Fungus Lomentospora prolificans (Formerly Scedosporium prolificans).</title>
        <authorList>
            <person name="Luo R."/>
            <person name="Zimin A."/>
            <person name="Workman R."/>
            <person name="Fan Y."/>
            <person name="Pertea G."/>
            <person name="Grossman N."/>
            <person name="Wear M.P."/>
            <person name="Jia B."/>
            <person name="Miller H."/>
            <person name="Casadevall A."/>
            <person name="Timp W."/>
            <person name="Zhang S.X."/>
            <person name="Salzberg S.L."/>
        </authorList>
    </citation>
    <scope>NUCLEOTIDE SEQUENCE [LARGE SCALE GENOMIC DNA]</scope>
    <source>
        <strain evidence="2 3">JHH-5317</strain>
    </source>
</reference>
<dbReference type="PANTHER" id="PTHR37945:SF1">
    <property type="entry name" value="EXTRACELLULAR TUNGSTATE BINDING PROTEIN"/>
    <property type="match status" value="1"/>
</dbReference>